<evidence type="ECO:0000256" key="1">
    <source>
        <dbReference type="ARBA" id="ARBA00002521"/>
    </source>
</evidence>
<evidence type="ECO:0000256" key="4">
    <source>
        <dbReference type="ARBA" id="ARBA00022723"/>
    </source>
</evidence>
<dbReference type="NCBIfam" id="TIGR00500">
    <property type="entry name" value="met_pdase_I"/>
    <property type="match status" value="1"/>
</dbReference>
<comment type="cofactor">
    <cofactor evidence="6">
        <name>Co(2+)</name>
        <dbReference type="ChEBI" id="CHEBI:48828"/>
    </cofactor>
    <cofactor evidence="6">
        <name>Zn(2+)</name>
        <dbReference type="ChEBI" id="CHEBI:29105"/>
    </cofactor>
    <cofactor evidence="6">
        <name>Mn(2+)</name>
        <dbReference type="ChEBI" id="CHEBI:29035"/>
    </cofactor>
    <cofactor evidence="6">
        <name>Fe(2+)</name>
        <dbReference type="ChEBI" id="CHEBI:29033"/>
    </cofactor>
    <text evidence="6">Binds 2 divalent metal cations per subunit. Has a high-affinity and a low affinity metal-binding site. The true nature of the physiological cofactor is under debate. The enzyme is active with cobalt, zinc, manganese or divalent iron ions. Most likely, methionine aminopeptidases function as mononuclear Fe(2+)-metalloproteases under physiological conditions, and the catalytically relevant metal-binding site has been assigned to the histidine-containing high-affinity site.</text>
</comment>
<evidence type="ECO:0000256" key="3">
    <source>
        <dbReference type="ARBA" id="ARBA00022670"/>
    </source>
</evidence>
<evidence type="ECO:0000313" key="9">
    <source>
        <dbReference type="EMBL" id="QBF23929.1"/>
    </source>
</evidence>
<evidence type="ECO:0000256" key="5">
    <source>
        <dbReference type="ARBA" id="ARBA00022801"/>
    </source>
</evidence>
<proteinExistence type="inferred from homology"/>
<evidence type="ECO:0000313" key="10">
    <source>
        <dbReference type="Proteomes" id="UP000289726"/>
    </source>
</evidence>
<feature type="binding site" evidence="6">
    <location>
        <position position="202"/>
    </location>
    <ligand>
        <name>a divalent metal cation</name>
        <dbReference type="ChEBI" id="CHEBI:60240"/>
        <label>2</label>
        <note>catalytic</note>
    </ligand>
</feature>
<dbReference type="PROSITE" id="PS00680">
    <property type="entry name" value="MAP_1"/>
    <property type="match status" value="1"/>
</dbReference>
<keyword evidence="5 6" id="KW-0378">Hydrolase</keyword>
<feature type="binding site" evidence="6">
    <location>
        <position position="169"/>
    </location>
    <ligand>
        <name>a divalent metal cation</name>
        <dbReference type="ChEBI" id="CHEBI:60240"/>
        <label>2</label>
        <note>catalytic</note>
    </ligand>
</feature>
<dbReference type="RefSeq" id="WP_130427758.1">
    <property type="nucleotide sequence ID" value="NZ_CP035949.1"/>
</dbReference>
<dbReference type="PANTHER" id="PTHR43330">
    <property type="entry name" value="METHIONINE AMINOPEPTIDASE"/>
    <property type="match status" value="1"/>
</dbReference>
<dbReference type="GO" id="GO:0005829">
    <property type="term" value="C:cytosol"/>
    <property type="evidence" value="ECO:0007669"/>
    <property type="project" value="TreeGrafter"/>
</dbReference>
<dbReference type="GO" id="GO:0070006">
    <property type="term" value="F:metalloaminopeptidase activity"/>
    <property type="evidence" value="ECO:0007669"/>
    <property type="project" value="UniProtKB-UniRule"/>
</dbReference>
<feature type="binding site" evidence="6">
    <location>
        <position position="233"/>
    </location>
    <ligand>
        <name>a divalent metal cation</name>
        <dbReference type="ChEBI" id="CHEBI:60240"/>
        <label>1</label>
    </ligand>
</feature>
<sequence>MISIKTPHEIAIMKQAGKIINEAHRLLASFVIPGMSTFDLDLLAKNFYQKKDVISAFKGYNGFPKYICASVNEVVVHGIPSKKTILKQGDIITLDLGINYQGYYVDCAYSYAVGTVCQTTHNLLALTQKALFQGLLQIKPQNHFSDISHAIELFAKNNNLGIVEEFTGHGIGTSLHEEPYIPNFGKPHEGAILQPGMTFCVEPMLTLGNPEIAILQDNWTVVTTDKSLSAHFEHTVLVTPTGYEILA</sequence>
<comment type="subunit">
    <text evidence="6">Monomer.</text>
</comment>
<dbReference type="GO" id="GO:0004239">
    <property type="term" value="F:initiator methionyl aminopeptidase activity"/>
    <property type="evidence" value="ECO:0007669"/>
    <property type="project" value="UniProtKB-UniRule"/>
</dbReference>
<keyword evidence="10" id="KW-1185">Reference proteome</keyword>
<feature type="binding site" evidence="6">
    <location>
        <position position="176"/>
    </location>
    <ligand>
        <name>substrate</name>
    </ligand>
</feature>
<dbReference type="CDD" id="cd01086">
    <property type="entry name" value="MetAP1"/>
    <property type="match status" value="1"/>
</dbReference>
<dbReference type="Gene3D" id="3.90.230.10">
    <property type="entry name" value="Creatinase/methionine aminopeptidase superfamily"/>
    <property type="match status" value="1"/>
</dbReference>
<dbReference type="AlphaFoldDB" id="A0A4P6M959"/>
<keyword evidence="4 6" id="KW-0479">Metal-binding</keyword>
<accession>A0A4P6M959</accession>
<dbReference type="Proteomes" id="UP000289726">
    <property type="component" value="Chromosome"/>
</dbReference>
<reference evidence="9 10" key="1">
    <citation type="submission" date="2019-02" db="EMBL/GenBank/DDBJ databases">
        <title>Draft Genome Sequence of Maize Bushy Stunt-like Phytoplasma group 16SrI-B (Aster yellows) in South Africa.</title>
        <authorList>
            <person name="Coetzee B."/>
            <person name="Douglas-Smit N."/>
            <person name="Maree H.J."/>
            <person name="Burger J.T."/>
            <person name="Kruger K."/>
            <person name="Pietersen G."/>
        </authorList>
    </citation>
    <scope>NUCLEOTIDE SEQUENCE [LARGE SCALE GENOMIC DNA]</scope>
    <source>
        <strain evidence="9 10">De Villa</strain>
    </source>
</reference>
<dbReference type="GO" id="GO:0006508">
    <property type="term" value="P:proteolysis"/>
    <property type="evidence" value="ECO:0007669"/>
    <property type="project" value="UniProtKB-KW"/>
</dbReference>
<protein>
    <recommendedName>
        <fullName evidence="6 7">Methionine aminopeptidase</fullName>
        <shortName evidence="6">MAP</shortName>
        <shortName evidence="6">MetAP</shortName>
        <ecNumber evidence="6 7">3.4.11.18</ecNumber>
    </recommendedName>
    <alternativeName>
        <fullName evidence="6">Peptidase M</fullName>
    </alternativeName>
</protein>
<dbReference type="InterPro" id="IPR001714">
    <property type="entry name" value="Pept_M24_MAP"/>
</dbReference>
<feature type="binding site" evidence="6">
    <location>
        <position position="77"/>
    </location>
    <ligand>
        <name>substrate</name>
    </ligand>
</feature>
<dbReference type="EC" id="3.4.11.18" evidence="6 7"/>
<feature type="domain" description="Peptidase M24" evidence="8">
    <location>
        <begin position="12"/>
        <end position="240"/>
    </location>
</feature>
<keyword evidence="3 6" id="KW-0645">Protease</keyword>
<dbReference type="EMBL" id="CP035949">
    <property type="protein sequence ID" value="QBF23929.1"/>
    <property type="molecule type" value="Genomic_DNA"/>
</dbReference>
<dbReference type="Pfam" id="PF00557">
    <property type="entry name" value="Peptidase_M24"/>
    <property type="match status" value="1"/>
</dbReference>
<evidence type="ECO:0000256" key="7">
    <source>
        <dbReference type="RuleBase" id="RU003653"/>
    </source>
</evidence>
<dbReference type="InterPro" id="IPR002467">
    <property type="entry name" value="Pept_M24A_MAP1"/>
</dbReference>
<feature type="binding site" evidence="6">
    <location>
        <position position="233"/>
    </location>
    <ligand>
        <name>a divalent metal cation</name>
        <dbReference type="ChEBI" id="CHEBI:60240"/>
        <label>2</label>
        <note>catalytic</note>
    </ligand>
</feature>
<dbReference type="SUPFAM" id="SSF55920">
    <property type="entry name" value="Creatinase/aminopeptidase"/>
    <property type="match status" value="1"/>
</dbReference>
<evidence type="ECO:0000256" key="6">
    <source>
        <dbReference type="HAMAP-Rule" id="MF_01974"/>
    </source>
</evidence>
<organism evidence="9 10">
    <name type="scientific">'Catharanthus roseus' aster yellows phytoplasma</name>
    <dbReference type="NCBI Taxonomy" id="1193712"/>
    <lineage>
        <taxon>Bacteria</taxon>
        <taxon>Bacillati</taxon>
        <taxon>Mycoplasmatota</taxon>
        <taxon>Mollicutes</taxon>
        <taxon>Acholeplasmatales</taxon>
        <taxon>Acholeplasmataceae</taxon>
        <taxon>Candidatus Phytoplasma</taxon>
        <taxon>16SrI (Aster yellows group)</taxon>
    </lineage>
</organism>
<dbReference type="PANTHER" id="PTHR43330:SF27">
    <property type="entry name" value="METHIONINE AMINOPEPTIDASE"/>
    <property type="match status" value="1"/>
</dbReference>
<feature type="binding site" evidence="6">
    <location>
        <position position="106"/>
    </location>
    <ligand>
        <name>a divalent metal cation</name>
        <dbReference type="ChEBI" id="CHEBI:60240"/>
        <label>1</label>
    </ligand>
</feature>
<evidence type="ECO:0000256" key="2">
    <source>
        <dbReference type="ARBA" id="ARBA00022438"/>
    </source>
</evidence>
<keyword evidence="2 6" id="KW-0031">Aminopeptidase</keyword>
<dbReference type="InterPro" id="IPR000994">
    <property type="entry name" value="Pept_M24"/>
</dbReference>
<dbReference type="HAMAP" id="MF_01974">
    <property type="entry name" value="MetAP_1"/>
    <property type="match status" value="1"/>
</dbReference>
<comment type="similarity">
    <text evidence="6">Belongs to the peptidase M24A family. Methionine aminopeptidase type 1 subfamily.</text>
</comment>
<comment type="function">
    <text evidence="1 6">Removes the N-terminal methionine from nascent proteins. The N-terminal methionine is often cleaved when the second residue in the primary sequence is small and uncharged (Met-Ala-, Cys, Gly, Pro, Ser, Thr, or Val). Requires deformylation of the N(alpha)-formylated initiator methionine before it can be hydrolyzed.</text>
</comment>
<dbReference type="PRINTS" id="PR00599">
    <property type="entry name" value="MAPEPTIDASE"/>
</dbReference>
<gene>
    <name evidence="6 9" type="primary">map</name>
    <name evidence="9" type="ORF">EXT02_01915</name>
</gene>
<comment type="catalytic activity">
    <reaction evidence="6 7">
        <text>Release of N-terminal amino acids, preferentially methionine, from peptides and arylamides.</text>
        <dbReference type="EC" id="3.4.11.18"/>
    </reaction>
</comment>
<name>A0A4P6M959_9MOLU</name>
<feature type="binding site" evidence="6">
    <location>
        <position position="95"/>
    </location>
    <ligand>
        <name>a divalent metal cation</name>
        <dbReference type="ChEBI" id="CHEBI:60240"/>
        <label>1</label>
    </ligand>
</feature>
<dbReference type="InterPro" id="IPR036005">
    <property type="entry name" value="Creatinase/aminopeptidase-like"/>
</dbReference>
<dbReference type="GO" id="GO:0046872">
    <property type="term" value="F:metal ion binding"/>
    <property type="evidence" value="ECO:0007669"/>
    <property type="project" value="UniProtKB-UniRule"/>
</dbReference>
<feature type="binding site" evidence="6">
    <location>
        <position position="106"/>
    </location>
    <ligand>
        <name>a divalent metal cation</name>
        <dbReference type="ChEBI" id="CHEBI:60240"/>
        <label>2</label>
        <note>catalytic</note>
    </ligand>
</feature>
<evidence type="ECO:0000259" key="8">
    <source>
        <dbReference type="Pfam" id="PF00557"/>
    </source>
</evidence>